<organism evidence="3 4">
    <name type="scientific">Spectribacter hydrogenoxidans</name>
    <dbReference type="NCBI Taxonomy" id="3075608"/>
    <lineage>
        <taxon>Bacteria</taxon>
        <taxon>Pseudomonadati</taxon>
        <taxon>Pseudomonadota</taxon>
        <taxon>Gammaproteobacteria</taxon>
        <taxon>Salinisphaerales</taxon>
        <taxon>Salinisphaeraceae</taxon>
        <taxon>Spectribacter</taxon>
    </lineage>
</organism>
<evidence type="ECO:0000259" key="2">
    <source>
        <dbReference type="Pfam" id="PF00561"/>
    </source>
</evidence>
<dbReference type="InterPro" id="IPR029058">
    <property type="entry name" value="AB_hydrolase_fold"/>
</dbReference>
<dbReference type="RefSeq" id="WP_311654286.1">
    <property type="nucleotide sequence ID" value="NZ_JAVRIB010000036.1"/>
</dbReference>
<feature type="domain" description="AB hydrolase-1" evidence="2">
    <location>
        <begin position="57"/>
        <end position="338"/>
    </location>
</feature>
<evidence type="ECO:0000313" key="3">
    <source>
        <dbReference type="EMBL" id="MDT0636393.1"/>
    </source>
</evidence>
<dbReference type="GO" id="GO:0016787">
    <property type="term" value="F:hydrolase activity"/>
    <property type="evidence" value="ECO:0007669"/>
    <property type="project" value="UniProtKB-KW"/>
</dbReference>
<dbReference type="EMBL" id="JAVRIB010000036">
    <property type="protein sequence ID" value="MDT0636393.1"/>
    <property type="molecule type" value="Genomic_DNA"/>
</dbReference>
<dbReference type="Proteomes" id="UP001251857">
    <property type="component" value="Unassembled WGS sequence"/>
</dbReference>
<keyword evidence="1 3" id="KW-0378">Hydrolase</keyword>
<dbReference type="Pfam" id="PF00561">
    <property type="entry name" value="Abhydrolase_1"/>
    <property type="match status" value="1"/>
</dbReference>
<name>A0ABU3C499_9GAMM</name>
<dbReference type="SUPFAM" id="SSF53474">
    <property type="entry name" value="alpha/beta-Hydrolases"/>
    <property type="match status" value="1"/>
</dbReference>
<evidence type="ECO:0000256" key="1">
    <source>
        <dbReference type="ARBA" id="ARBA00022801"/>
    </source>
</evidence>
<proteinExistence type="predicted"/>
<sequence length="357" mass="40015">MTSDIGQIPTDSPLRQVPADYCPPGAARWHTLAGGPDAGRTLFYYDCIVGDGSPEATVLFVHGNPECSYTYRHIRDALIAAGRPLRLVAVDHLGFGLSDQARFEMVDFHHARNLGELVRHLDLDGITLVVHDWGGPIGIGAFLDEPARVSHLLLMNTAVFPMPSEGYTYANWPIPWLPWCRTPSVVPDRLWGGVAAYVVSHAEPQSRAAFLAGVLGYLGKHALRRFQPGTPEAVWSDQMRSVANARASKRHVRQTPVWGHGYRYRDPRHGLQDNRDFYRRLHRLVPEAWGPQGRNIGVAGYFGAWDPCGKSEVIHQWQKALPQMRDRTHEYPDHGHFIEEYKGPEMARSILELNGLA</sequence>
<dbReference type="PRINTS" id="PR00412">
    <property type="entry name" value="EPOXHYDRLASE"/>
</dbReference>
<keyword evidence="4" id="KW-1185">Reference proteome</keyword>
<dbReference type="PANTHER" id="PTHR43329">
    <property type="entry name" value="EPOXIDE HYDROLASE"/>
    <property type="match status" value="1"/>
</dbReference>
<dbReference type="Gene3D" id="3.40.50.1820">
    <property type="entry name" value="alpha/beta hydrolase"/>
    <property type="match status" value="1"/>
</dbReference>
<evidence type="ECO:0000313" key="4">
    <source>
        <dbReference type="Proteomes" id="UP001251857"/>
    </source>
</evidence>
<accession>A0ABU3C499</accession>
<protein>
    <submittedName>
        <fullName evidence="3">Alpha/beta fold hydrolase</fullName>
    </submittedName>
</protein>
<gene>
    <name evidence="3" type="ORF">RM532_15715</name>
</gene>
<dbReference type="InterPro" id="IPR000073">
    <property type="entry name" value="AB_hydrolase_1"/>
</dbReference>
<comment type="caution">
    <text evidence="3">The sequence shown here is derived from an EMBL/GenBank/DDBJ whole genome shotgun (WGS) entry which is preliminary data.</text>
</comment>
<reference evidence="3 4" key="1">
    <citation type="submission" date="2023-09" db="EMBL/GenBank/DDBJ databases">
        <authorList>
            <person name="Rey-Velasco X."/>
        </authorList>
    </citation>
    <scope>NUCLEOTIDE SEQUENCE [LARGE SCALE GENOMIC DNA]</scope>
    <source>
        <strain evidence="3 4">W335</strain>
    </source>
</reference>
<dbReference type="InterPro" id="IPR000639">
    <property type="entry name" value="Epox_hydrolase-like"/>
</dbReference>